<name>A0A8H3IXR2_9LECA</name>
<organism evidence="1 2">
    <name type="scientific">Heterodermia speciosa</name>
    <dbReference type="NCBI Taxonomy" id="116794"/>
    <lineage>
        <taxon>Eukaryota</taxon>
        <taxon>Fungi</taxon>
        <taxon>Dikarya</taxon>
        <taxon>Ascomycota</taxon>
        <taxon>Pezizomycotina</taxon>
        <taxon>Lecanoromycetes</taxon>
        <taxon>OSLEUM clade</taxon>
        <taxon>Lecanoromycetidae</taxon>
        <taxon>Caliciales</taxon>
        <taxon>Physciaceae</taxon>
        <taxon>Heterodermia</taxon>
    </lineage>
</organism>
<gene>
    <name evidence="1" type="ORF">HETSPECPRED_010608</name>
</gene>
<dbReference type="Proteomes" id="UP000664521">
    <property type="component" value="Unassembled WGS sequence"/>
</dbReference>
<comment type="caution">
    <text evidence="1">The sequence shown here is derived from an EMBL/GenBank/DDBJ whole genome shotgun (WGS) entry which is preliminary data.</text>
</comment>
<dbReference type="AlphaFoldDB" id="A0A8H3IXR2"/>
<keyword evidence="2" id="KW-1185">Reference proteome</keyword>
<protein>
    <submittedName>
        <fullName evidence="1">Uncharacterized protein</fullName>
    </submittedName>
</protein>
<proteinExistence type="predicted"/>
<dbReference type="EMBL" id="CAJPDS010000099">
    <property type="protein sequence ID" value="CAF9937253.1"/>
    <property type="molecule type" value="Genomic_DNA"/>
</dbReference>
<evidence type="ECO:0000313" key="1">
    <source>
        <dbReference type="EMBL" id="CAF9937253.1"/>
    </source>
</evidence>
<evidence type="ECO:0000313" key="2">
    <source>
        <dbReference type="Proteomes" id="UP000664521"/>
    </source>
</evidence>
<sequence>MAAQFQLSLELASIVKPFIQGILAVGSLTLADRVRRAGSDIITERKLEILLGRHRIDPVVDFHFRKAVQKSDQKLLSQCLEMALESGSGPTVQEALKNPASFSTIVQLSALAFAHNHDALASAIMTAAEKIFQAAGVPVENAPDYGSLVLTIMACQQQTAAFHWSFVYEDIERKILSAVRSAGKQSHFNARDILERSLPFPVLQSFLMWLKTVQSLPEHRLLHVRCNCGISTAVIWCHYILGLNVLVQIEGVDIDFGDGAATVVIVSIGSLFDARVCLLDASCPDDPLYTLSSNTEDVIIGSDIRADAYGFGMKILKFLLPDDELGQEMSARWTISQGCNLLEDYGPPMYLTQSPFLRKGIRNAGAFLFAINQDDTELIQAPGRNRIVPDITPTSLREKSSDALVALLISFARIPSLEDCARMPLSIDVFVRFQEENLGLLTYMETDPLYREPSMYVRDNIASYRLLSKLLLGRSYTADYILPSCLVSSRGWSIILDAVDVKDPDHVLTETVRVLSGVPSRRGVTKRRILNGPTAKWANMSGIEIRHLAQSPRLVTLFPGELRVANGPLLVGHEGQASISATQIFTIQHPSQDRPGGKLQLGLQQMHELCTKFCRLPPCQCTEVTLNLASIAGKSTDISLSEGKYGTPLVLSFLWERKWPEKASLADSNTQVVVARAKTSPEKHPNGIDIWFFTRARTPPSRWAQLMGLCRPDFKRDNPFGAYRHYRKDSECCLPCAVRMICVDGAYGIKDVTSIVLV</sequence>
<accession>A0A8H3IXR2</accession>
<dbReference type="OrthoDB" id="4753470at2759"/>
<reference evidence="1" key="1">
    <citation type="submission" date="2021-03" db="EMBL/GenBank/DDBJ databases">
        <authorList>
            <person name="Tagirdzhanova G."/>
        </authorList>
    </citation>
    <scope>NUCLEOTIDE SEQUENCE</scope>
</reference>